<gene>
    <name evidence="1" type="ORF">PanWU01x14_064230</name>
</gene>
<accession>A0A2P5DH97</accession>
<keyword evidence="2" id="KW-1185">Reference proteome</keyword>
<dbReference type="EMBL" id="JXTB01000038">
    <property type="protein sequence ID" value="PON72657.1"/>
    <property type="molecule type" value="Genomic_DNA"/>
</dbReference>
<reference evidence="2" key="1">
    <citation type="submission" date="2016-06" db="EMBL/GenBank/DDBJ databases">
        <title>Parallel loss of symbiosis genes in relatives of nitrogen-fixing non-legume Parasponia.</title>
        <authorList>
            <person name="Van Velzen R."/>
            <person name="Holmer R."/>
            <person name="Bu F."/>
            <person name="Rutten L."/>
            <person name="Van Zeijl A."/>
            <person name="Liu W."/>
            <person name="Santuari L."/>
            <person name="Cao Q."/>
            <person name="Sharma T."/>
            <person name="Shen D."/>
            <person name="Roswanjaya Y."/>
            <person name="Wardhani T."/>
            <person name="Kalhor M.S."/>
            <person name="Jansen J."/>
            <person name="Van den Hoogen J."/>
            <person name="Gungor B."/>
            <person name="Hartog M."/>
            <person name="Hontelez J."/>
            <person name="Verver J."/>
            <person name="Yang W.-C."/>
            <person name="Schijlen E."/>
            <person name="Repin R."/>
            <person name="Schilthuizen M."/>
            <person name="Schranz E."/>
            <person name="Heidstra R."/>
            <person name="Miyata K."/>
            <person name="Fedorova E."/>
            <person name="Kohlen W."/>
            <person name="Bisseling T."/>
            <person name="Smit S."/>
            <person name="Geurts R."/>
        </authorList>
    </citation>
    <scope>NUCLEOTIDE SEQUENCE [LARGE SCALE GENOMIC DNA]</scope>
    <source>
        <strain evidence="2">cv. WU1-14</strain>
    </source>
</reference>
<sequence length="154" mass="17646">MKLSHVRCLELLKCMAREVEEMNEKEIQDARVRDAVAKAAYNGSVEFITEIASASPEFVWTRDLATKVFAIAIDRREAEVFNLIYALHDRDALVSFVESRTTILHIAGSQASTEVRNLIPGAAFQMQRELQWFKVYNIFHSSFFIFFSSPPQLI</sequence>
<dbReference type="Proteomes" id="UP000237105">
    <property type="component" value="Unassembled WGS sequence"/>
</dbReference>
<evidence type="ECO:0008006" key="3">
    <source>
        <dbReference type="Google" id="ProtNLM"/>
    </source>
</evidence>
<evidence type="ECO:0000313" key="1">
    <source>
        <dbReference type="EMBL" id="PON72657.1"/>
    </source>
</evidence>
<dbReference type="GO" id="GO:0016020">
    <property type="term" value="C:membrane"/>
    <property type="evidence" value="ECO:0007669"/>
    <property type="project" value="TreeGrafter"/>
</dbReference>
<evidence type="ECO:0000313" key="2">
    <source>
        <dbReference type="Proteomes" id="UP000237105"/>
    </source>
</evidence>
<comment type="caution">
    <text evidence="1">The sequence shown here is derived from an EMBL/GenBank/DDBJ whole genome shotgun (WGS) entry which is preliminary data.</text>
</comment>
<protein>
    <recommendedName>
        <fullName evidence="3">Ankyrin repeat-containing domain containing protein</fullName>
    </recommendedName>
</protein>
<dbReference type="OrthoDB" id="1925304at2759"/>
<dbReference type="PANTHER" id="PTHR24177:SF329">
    <property type="entry name" value="ANKYRIN REPEAT PROTEIN"/>
    <property type="match status" value="1"/>
</dbReference>
<name>A0A2P5DH97_PARAD</name>
<proteinExistence type="predicted"/>
<dbReference type="PANTHER" id="PTHR24177">
    <property type="entry name" value="CASKIN"/>
    <property type="match status" value="1"/>
</dbReference>
<dbReference type="AlphaFoldDB" id="A0A2P5DH97"/>
<organism evidence="1 2">
    <name type="scientific">Parasponia andersonii</name>
    <name type="common">Sponia andersonii</name>
    <dbReference type="NCBI Taxonomy" id="3476"/>
    <lineage>
        <taxon>Eukaryota</taxon>
        <taxon>Viridiplantae</taxon>
        <taxon>Streptophyta</taxon>
        <taxon>Embryophyta</taxon>
        <taxon>Tracheophyta</taxon>
        <taxon>Spermatophyta</taxon>
        <taxon>Magnoliopsida</taxon>
        <taxon>eudicotyledons</taxon>
        <taxon>Gunneridae</taxon>
        <taxon>Pentapetalae</taxon>
        <taxon>rosids</taxon>
        <taxon>fabids</taxon>
        <taxon>Rosales</taxon>
        <taxon>Cannabaceae</taxon>
        <taxon>Parasponia</taxon>
    </lineage>
</organism>
<dbReference type="STRING" id="3476.A0A2P5DH97"/>